<accession>A0A9W9K5T8</accession>
<feature type="region of interest" description="Disordered" evidence="1">
    <location>
        <begin position="146"/>
        <end position="183"/>
    </location>
</feature>
<evidence type="ECO:0000256" key="1">
    <source>
        <dbReference type="SAM" id="MobiDB-lite"/>
    </source>
</evidence>
<dbReference type="Pfam" id="PF12898">
    <property type="entry name" value="Stc1"/>
    <property type="match status" value="1"/>
</dbReference>
<reference evidence="3" key="1">
    <citation type="submission" date="2022-11" db="EMBL/GenBank/DDBJ databases">
        <authorList>
            <person name="Petersen C."/>
        </authorList>
    </citation>
    <scope>NUCLEOTIDE SEQUENCE</scope>
    <source>
        <strain evidence="3">IBT 30069</strain>
    </source>
</reference>
<keyword evidence="4" id="KW-1185">Reference proteome</keyword>
<feature type="compositionally biased region" description="Acidic residues" evidence="1">
    <location>
        <begin position="172"/>
        <end position="181"/>
    </location>
</feature>
<gene>
    <name evidence="3" type="ORF">N7456_009537</name>
</gene>
<reference evidence="3" key="2">
    <citation type="journal article" date="2023" name="IMA Fungus">
        <title>Comparative genomic study of the Penicillium genus elucidates a diverse pangenome and 15 lateral gene transfer events.</title>
        <authorList>
            <person name="Petersen C."/>
            <person name="Sorensen T."/>
            <person name="Nielsen M.R."/>
            <person name="Sondergaard T.E."/>
            <person name="Sorensen J.L."/>
            <person name="Fitzpatrick D.A."/>
            <person name="Frisvad J.C."/>
            <person name="Nielsen K.L."/>
        </authorList>
    </citation>
    <scope>NUCLEOTIDE SEQUENCE</scope>
    <source>
        <strain evidence="3">IBT 30069</strain>
    </source>
</reference>
<dbReference type="InterPro" id="IPR024630">
    <property type="entry name" value="Stc1"/>
</dbReference>
<dbReference type="Proteomes" id="UP001149165">
    <property type="component" value="Unassembled WGS sequence"/>
</dbReference>
<feature type="compositionally biased region" description="Polar residues" evidence="1">
    <location>
        <begin position="152"/>
        <end position="166"/>
    </location>
</feature>
<organism evidence="3 4">
    <name type="scientific">Penicillium angulare</name>
    <dbReference type="NCBI Taxonomy" id="116970"/>
    <lineage>
        <taxon>Eukaryota</taxon>
        <taxon>Fungi</taxon>
        <taxon>Dikarya</taxon>
        <taxon>Ascomycota</taxon>
        <taxon>Pezizomycotina</taxon>
        <taxon>Eurotiomycetes</taxon>
        <taxon>Eurotiomycetidae</taxon>
        <taxon>Eurotiales</taxon>
        <taxon>Aspergillaceae</taxon>
        <taxon>Penicillium</taxon>
    </lineage>
</organism>
<dbReference type="OrthoDB" id="3514033at2759"/>
<dbReference type="AlphaFoldDB" id="A0A9W9K5T8"/>
<evidence type="ECO:0000259" key="2">
    <source>
        <dbReference type="Pfam" id="PF12898"/>
    </source>
</evidence>
<name>A0A9W9K5T8_9EURO</name>
<protein>
    <recommendedName>
        <fullName evidence="2">Stc1 domain-containing protein</fullName>
    </recommendedName>
</protein>
<dbReference type="EMBL" id="JAPQKH010000006">
    <property type="protein sequence ID" value="KAJ5093676.1"/>
    <property type="molecule type" value="Genomic_DNA"/>
</dbReference>
<evidence type="ECO:0000313" key="4">
    <source>
        <dbReference type="Proteomes" id="UP001149165"/>
    </source>
</evidence>
<sequence length="192" mass="21006">MAPKKVLSAKKQKGFSDAGYSPALREIICAICHQPHSQEHYSKGQLLSLRQALYSQGDPVLIEQRVAKCPACCSAAAAERKCRFCGHWKSIDNFARTQRILEQPACKKCQDYYQESAFALGLPAPIDDSLIEAEDEQNNQLLLLSNEDGSSHDSSNNETMIGSSSEAHGVDNDVDGDGDDEVGSKYQIVSII</sequence>
<proteinExistence type="predicted"/>
<comment type="caution">
    <text evidence="3">The sequence shown here is derived from an EMBL/GenBank/DDBJ whole genome shotgun (WGS) entry which is preliminary data.</text>
</comment>
<evidence type="ECO:0000313" key="3">
    <source>
        <dbReference type="EMBL" id="KAJ5093676.1"/>
    </source>
</evidence>
<feature type="domain" description="Stc1" evidence="2">
    <location>
        <begin position="29"/>
        <end position="110"/>
    </location>
</feature>